<dbReference type="AlphaFoldDB" id="A0A6A6V9V2"/>
<protein>
    <submittedName>
        <fullName evidence="1">NAD(P)-binding protein</fullName>
    </submittedName>
</protein>
<accession>A0A6A6V9V2</accession>
<dbReference type="GO" id="GO:0005737">
    <property type="term" value="C:cytoplasm"/>
    <property type="evidence" value="ECO:0007669"/>
    <property type="project" value="TreeGrafter"/>
</dbReference>
<name>A0A6A6V9V2_9PLEO</name>
<dbReference type="SUPFAM" id="SSF51735">
    <property type="entry name" value="NAD(P)-binding Rossmann-fold domains"/>
    <property type="match status" value="1"/>
</dbReference>
<dbReference type="Gene3D" id="3.40.50.720">
    <property type="entry name" value="NAD(P)-binding Rossmann-like Domain"/>
    <property type="match status" value="1"/>
</dbReference>
<reference evidence="1" key="1">
    <citation type="journal article" date="2020" name="Stud. Mycol.">
        <title>101 Dothideomycetes genomes: a test case for predicting lifestyles and emergence of pathogens.</title>
        <authorList>
            <person name="Haridas S."/>
            <person name="Albert R."/>
            <person name="Binder M."/>
            <person name="Bloem J."/>
            <person name="Labutti K."/>
            <person name="Salamov A."/>
            <person name="Andreopoulos B."/>
            <person name="Baker S."/>
            <person name="Barry K."/>
            <person name="Bills G."/>
            <person name="Bluhm B."/>
            <person name="Cannon C."/>
            <person name="Castanera R."/>
            <person name="Culley D."/>
            <person name="Daum C."/>
            <person name="Ezra D."/>
            <person name="Gonzalez J."/>
            <person name="Henrissat B."/>
            <person name="Kuo A."/>
            <person name="Liang C."/>
            <person name="Lipzen A."/>
            <person name="Lutzoni F."/>
            <person name="Magnuson J."/>
            <person name="Mondo S."/>
            <person name="Nolan M."/>
            <person name="Ohm R."/>
            <person name="Pangilinan J."/>
            <person name="Park H.-J."/>
            <person name="Ramirez L."/>
            <person name="Alfaro M."/>
            <person name="Sun H."/>
            <person name="Tritt A."/>
            <person name="Yoshinaga Y."/>
            <person name="Zwiers L.-H."/>
            <person name="Turgeon B."/>
            <person name="Goodwin S."/>
            <person name="Spatafora J."/>
            <person name="Crous P."/>
            <person name="Grigoriev I."/>
        </authorList>
    </citation>
    <scope>NUCLEOTIDE SEQUENCE</scope>
    <source>
        <strain evidence="1">CBS 119925</strain>
    </source>
</reference>
<organism evidence="1 2">
    <name type="scientific">Sporormia fimetaria CBS 119925</name>
    <dbReference type="NCBI Taxonomy" id="1340428"/>
    <lineage>
        <taxon>Eukaryota</taxon>
        <taxon>Fungi</taxon>
        <taxon>Dikarya</taxon>
        <taxon>Ascomycota</taxon>
        <taxon>Pezizomycotina</taxon>
        <taxon>Dothideomycetes</taxon>
        <taxon>Pleosporomycetidae</taxon>
        <taxon>Pleosporales</taxon>
        <taxon>Sporormiaceae</taxon>
        <taxon>Sporormia</taxon>
    </lineage>
</organism>
<evidence type="ECO:0000313" key="1">
    <source>
        <dbReference type="EMBL" id="KAF2746873.1"/>
    </source>
</evidence>
<keyword evidence="2" id="KW-1185">Reference proteome</keyword>
<dbReference type="InterPro" id="IPR036291">
    <property type="entry name" value="NAD(P)-bd_dom_sf"/>
</dbReference>
<dbReference type="EMBL" id="MU006575">
    <property type="protein sequence ID" value="KAF2746873.1"/>
    <property type="molecule type" value="Genomic_DNA"/>
</dbReference>
<dbReference type="OrthoDB" id="2735536at2759"/>
<gene>
    <name evidence="1" type="ORF">M011DRAFT_477703</name>
</gene>
<sequence>MKRALLTGGSTFAGSHILEQLLAAQISVRAVVASREETERIQKLYPRLQPSHLDFKILIPEEATVPGAYEECLFDQDTPFDTVIHLTPDPIEVDCLSRYIAQETEALLGLLNDVRQVATRVTKVIIITYLTHFSRWLADSSATRSPIVGRRMPERTSQDDLEYVLATIVASYNIICDSLHRWTLENKAKFDLNTIAAPNIYGPSLYPLENLYNNQGGNGRIWDVCNISTGELTTPFPEDFDLYIDDLANATLEAGLSSDVQNKRFVVSADSMLSSAAIAEVLVARFPDLADRVERGRLPSDEGRRIETALVLQDTQDTASILGIRYRSVEETVIDVAEQMLESQRRRDRRRVIQG</sequence>
<proteinExistence type="predicted"/>
<evidence type="ECO:0000313" key="2">
    <source>
        <dbReference type="Proteomes" id="UP000799440"/>
    </source>
</evidence>
<dbReference type="Proteomes" id="UP000799440">
    <property type="component" value="Unassembled WGS sequence"/>
</dbReference>
<dbReference type="GO" id="GO:0004029">
    <property type="term" value="F:aldehyde dehydrogenase (NAD+) activity"/>
    <property type="evidence" value="ECO:0007669"/>
    <property type="project" value="TreeGrafter"/>
</dbReference>
<dbReference type="PANTHER" id="PTHR48079:SF9">
    <property type="entry name" value="PUTATIVE-RELATED"/>
    <property type="match status" value="1"/>
</dbReference>
<dbReference type="InterPro" id="IPR051783">
    <property type="entry name" value="NAD(P)-dependent_oxidoreduct"/>
</dbReference>
<dbReference type="PANTHER" id="PTHR48079">
    <property type="entry name" value="PROTEIN YEEZ"/>
    <property type="match status" value="1"/>
</dbReference>